<dbReference type="GO" id="GO:0016020">
    <property type="term" value="C:membrane"/>
    <property type="evidence" value="ECO:0007669"/>
    <property type="project" value="InterPro"/>
</dbReference>
<sequence>MFNPLAHSFEVNGFFLTGLYVLIGFIGLYLLGKGLYAFTQAADACLLFWYTWCALPGARGVRFIYNNTYGKRITNPELEAVIISEFPRNGPNNKNLAVFQDGKQH</sequence>
<keyword evidence="6 7" id="KW-0472">Membrane</keyword>
<keyword evidence="5 7" id="KW-1133">Transmembrane helix</keyword>
<proteinExistence type="predicted"/>
<keyword evidence="4" id="KW-1043">Host membrane</keyword>
<evidence type="ECO:0000256" key="6">
    <source>
        <dbReference type="ARBA" id="ARBA00023136"/>
    </source>
</evidence>
<evidence type="ECO:0000256" key="4">
    <source>
        <dbReference type="ARBA" id="ARBA00022870"/>
    </source>
</evidence>
<evidence type="ECO:0000256" key="5">
    <source>
        <dbReference type="ARBA" id="ARBA00022989"/>
    </source>
</evidence>
<keyword evidence="1 7" id="KW-0812">Transmembrane</keyword>
<gene>
    <name evidence="8" type="primary">3c</name>
</gene>
<dbReference type="Pfam" id="PF03620">
    <property type="entry name" value="IBV_3C"/>
    <property type="match status" value="1"/>
</dbReference>
<feature type="transmembrane region" description="Helical" evidence="7">
    <location>
        <begin position="12"/>
        <end position="31"/>
    </location>
</feature>
<dbReference type="InterPro" id="IPR003873">
    <property type="entry name" value="E_protein_CoV"/>
</dbReference>
<evidence type="ECO:0000313" key="8">
    <source>
        <dbReference type="EMBL" id="ABF61519.1"/>
    </source>
</evidence>
<dbReference type="GO" id="GO:0046760">
    <property type="term" value="P:viral budding from Golgi membrane"/>
    <property type="evidence" value="ECO:0007669"/>
    <property type="project" value="InterPro"/>
</dbReference>
<organism evidence="8">
    <name type="scientific">Infectious bronchitis virus</name>
    <dbReference type="NCBI Taxonomy" id="11120"/>
    <lineage>
        <taxon>Viruses</taxon>
        <taxon>Riboviria</taxon>
        <taxon>Orthornavirae</taxon>
        <taxon>Pisuviricota</taxon>
        <taxon>Pisoniviricetes</taxon>
        <taxon>Nidovirales</taxon>
        <taxon>Cornidovirineae</taxon>
        <taxon>Coronaviridae</taxon>
        <taxon>Orthocoronavirinae</taxon>
        <taxon>Gammacoronavirus</taxon>
        <taxon>Igacovirus</taxon>
        <taxon>Gammacoronavirus galli</taxon>
        <taxon>Avian coronavirus</taxon>
    </lineage>
</organism>
<dbReference type="InterPro" id="IPR005296">
    <property type="entry name" value="IBV_3C"/>
</dbReference>
<keyword evidence="2" id="KW-0053">Apoptosis</keyword>
<evidence type="ECO:0000256" key="7">
    <source>
        <dbReference type="SAM" id="Phobius"/>
    </source>
</evidence>
<name>A4ZCP2_9GAMC</name>
<evidence type="ECO:0000256" key="2">
    <source>
        <dbReference type="ARBA" id="ARBA00022703"/>
    </source>
</evidence>
<evidence type="ECO:0000256" key="1">
    <source>
        <dbReference type="ARBA" id="ARBA00022692"/>
    </source>
</evidence>
<dbReference type="EMBL" id="DQ490212">
    <property type="protein sequence ID" value="ABF61519.1"/>
    <property type="molecule type" value="Genomic_RNA"/>
</dbReference>
<evidence type="ECO:0000256" key="3">
    <source>
        <dbReference type="ARBA" id="ARBA00022812"/>
    </source>
</evidence>
<keyword evidence="3" id="KW-1040">Host Golgi apparatus</keyword>
<reference evidence="8" key="1">
    <citation type="journal article" date="2008" name="J. Virol.">
        <title>Infectious bronchitis viruses with a novel genomic organization.</title>
        <authorList>
            <person name="Mardani K."/>
            <person name="Noormohammadi A.H."/>
            <person name="Hooper P."/>
            <person name="Ignjatovic J."/>
            <person name="Browning G.F."/>
        </authorList>
    </citation>
    <scope>NUCLEOTIDE SEQUENCE</scope>
    <source>
        <strain evidence="8">Q3-88</strain>
    </source>
</reference>
<accession>A4ZCP2</accession>
<dbReference type="PROSITE" id="PS51926">
    <property type="entry name" value="COV_E"/>
    <property type="match status" value="1"/>
</dbReference>
<protein>
    <submittedName>
        <fullName evidence="8">Small membrane protein</fullName>
    </submittedName>
</protein>